<keyword evidence="1" id="KW-0812">Transmembrane</keyword>
<gene>
    <name evidence="2" type="ORF">ABID16_001447</name>
</gene>
<proteinExistence type="predicted"/>
<reference evidence="2 3" key="1">
    <citation type="submission" date="2024-06" db="EMBL/GenBank/DDBJ databases">
        <title>Genomic Encyclopedia of Type Strains, Phase IV (KMG-IV): sequencing the most valuable type-strain genomes for metagenomic binning, comparative biology and taxonomic classification.</title>
        <authorList>
            <person name="Goeker M."/>
        </authorList>
    </citation>
    <scope>NUCLEOTIDE SEQUENCE [LARGE SCALE GENOMIC DNA]</scope>
    <source>
        <strain evidence="2 3">DSM 29780</strain>
    </source>
</reference>
<keyword evidence="3" id="KW-1185">Reference proteome</keyword>
<organism evidence="2 3">
    <name type="scientific">Rhizobium aquaticum</name>
    <dbReference type="NCBI Taxonomy" id="1549636"/>
    <lineage>
        <taxon>Bacteria</taxon>
        <taxon>Pseudomonadati</taxon>
        <taxon>Pseudomonadota</taxon>
        <taxon>Alphaproteobacteria</taxon>
        <taxon>Hyphomicrobiales</taxon>
        <taxon>Rhizobiaceae</taxon>
        <taxon>Rhizobium/Agrobacterium group</taxon>
        <taxon>Rhizobium</taxon>
    </lineage>
</organism>
<keyword evidence="1" id="KW-0472">Membrane</keyword>
<dbReference type="RefSeq" id="WP_354555633.1">
    <property type="nucleotide sequence ID" value="NZ_JBEPMB010000001.1"/>
</dbReference>
<name>A0ABV2IXC0_9HYPH</name>
<accession>A0ABV2IXC0</accession>
<keyword evidence="1" id="KW-1133">Transmembrane helix</keyword>
<evidence type="ECO:0000313" key="3">
    <source>
        <dbReference type="Proteomes" id="UP001549047"/>
    </source>
</evidence>
<dbReference type="EMBL" id="JBEPMB010000001">
    <property type="protein sequence ID" value="MET3613142.1"/>
    <property type="molecule type" value="Genomic_DNA"/>
</dbReference>
<evidence type="ECO:0000256" key="1">
    <source>
        <dbReference type="SAM" id="Phobius"/>
    </source>
</evidence>
<feature type="transmembrane region" description="Helical" evidence="1">
    <location>
        <begin position="36"/>
        <end position="55"/>
    </location>
</feature>
<protein>
    <submittedName>
        <fullName evidence="2">Uncharacterized protein</fullName>
    </submittedName>
</protein>
<evidence type="ECO:0000313" key="2">
    <source>
        <dbReference type="EMBL" id="MET3613142.1"/>
    </source>
</evidence>
<dbReference type="Proteomes" id="UP001549047">
    <property type="component" value="Unassembled WGS sequence"/>
</dbReference>
<comment type="caution">
    <text evidence="2">The sequence shown here is derived from an EMBL/GenBank/DDBJ whole genome shotgun (WGS) entry which is preliminary data.</text>
</comment>
<sequence>MNRQEENLEIRRMAQDAHLDQDMESMVPPTSSTTGTIIMVALLCALVVAGLAVAFTTL</sequence>